<reference evidence="2 3" key="1">
    <citation type="submission" date="2016-09" db="EMBL/GenBank/DDBJ databases">
        <title>Metabolic pathway, cell adaptation mechanisms and a novel monoxygenase revealed through proteogenomic-transcription analysis of a Sphingomonas haloaromaticamans strain degrading the fungicide ortho-phenylphenol.</title>
        <authorList>
            <person name="Perruchon C."/>
            <person name="Papadopoulou E.S."/>
            <person name="Rousidou C."/>
            <person name="Vasileiadis S."/>
            <person name="Tanou G."/>
            <person name="Amoutzias G."/>
            <person name="Molassiotis A."/>
            <person name="Karpouzas D.G."/>
        </authorList>
    </citation>
    <scope>NUCLEOTIDE SEQUENCE [LARGE SCALE GENOMIC DNA]</scope>
    <source>
        <strain evidence="2 3">P3</strain>
    </source>
</reference>
<proteinExistence type="predicted"/>
<organism evidence="2 3">
    <name type="scientific">Edaphosphingomonas haloaromaticamans</name>
    <dbReference type="NCBI Taxonomy" id="653954"/>
    <lineage>
        <taxon>Bacteria</taxon>
        <taxon>Pseudomonadati</taxon>
        <taxon>Pseudomonadota</taxon>
        <taxon>Alphaproteobacteria</taxon>
        <taxon>Sphingomonadales</taxon>
        <taxon>Rhizorhabdaceae</taxon>
        <taxon>Edaphosphingomonas</taxon>
    </lineage>
</organism>
<name>A0A1S1HIZ2_9SPHN</name>
<keyword evidence="1" id="KW-0812">Transmembrane</keyword>
<keyword evidence="1" id="KW-0472">Membrane</keyword>
<feature type="transmembrane region" description="Helical" evidence="1">
    <location>
        <begin position="78"/>
        <end position="102"/>
    </location>
</feature>
<evidence type="ECO:0000256" key="1">
    <source>
        <dbReference type="SAM" id="Phobius"/>
    </source>
</evidence>
<dbReference type="InterPro" id="IPR021279">
    <property type="entry name" value="DUF2721"/>
</dbReference>
<feature type="transmembrane region" description="Helical" evidence="1">
    <location>
        <begin position="114"/>
        <end position="134"/>
    </location>
</feature>
<dbReference type="OrthoDB" id="5396182at2"/>
<accession>A0A1S1HIZ2</accession>
<feature type="transmembrane region" description="Helical" evidence="1">
    <location>
        <begin position="12"/>
        <end position="36"/>
    </location>
</feature>
<gene>
    <name evidence="2" type="ORF">BHE75_04229</name>
</gene>
<evidence type="ECO:0000313" key="3">
    <source>
        <dbReference type="Proteomes" id="UP000179467"/>
    </source>
</evidence>
<evidence type="ECO:0008006" key="4">
    <source>
        <dbReference type="Google" id="ProtNLM"/>
    </source>
</evidence>
<dbReference type="EMBL" id="MIPT01000001">
    <property type="protein sequence ID" value="OHT22205.1"/>
    <property type="molecule type" value="Genomic_DNA"/>
</dbReference>
<dbReference type="AlphaFoldDB" id="A0A1S1HIZ2"/>
<sequence>MLPPSNVAVAEIAHTIQLAVAPVFLLAGIGSILNVLAGRLARVVDRARQLAREFTPTDHPDHEAQVHELRLLDRRIMLANMAIFLCTASAALICAVVAGLFIADLTSLGFARTMAFGFIAAMLLLVSGLFLFLIEVRVALLTIRVREELLEQRTNRRSWRR</sequence>
<dbReference type="Pfam" id="PF11026">
    <property type="entry name" value="DUF2721"/>
    <property type="match status" value="1"/>
</dbReference>
<evidence type="ECO:0000313" key="2">
    <source>
        <dbReference type="EMBL" id="OHT22205.1"/>
    </source>
</evidence>
<comment type="caution">
    <text evidence="2">The sequence shown here is derived from an EMBL/GenBank/DDBJ whole genome shotgun (WGS) entry which is preliminary data.</text>
</comment>
<keyword evidence="3" id="KW-1185">Reference proteome</keyword>
<dbReference type="RefSeq" id="WP_015458615.1">
    <property type="nucleotide sequence ID" value="NZ_MIPT01000001.1"/>
</dbReference>
<keyword evidence="1" id="KW-1133">Transmembrane helix</keyword>
<protein>
    <recommendedName>
        <fullName evidence="4">DUF2721 domain-containing protein</fullName>
    </recommendedName>
</protein>
<dbReference type="Proteomes" id="UP000179467">
    <property type="component" value="Unassembled WGS sequence"/>
</dbReference>